<accession>A0A1F5PXY2</accession>
<organism evidence="1 2">
    <name type="scientific">Candidatus Doudnabacteria bacterium RIFCSPLOWO2_01_FULL_44_21</name>
    <dbReference type="NCBI Taxonomy" id="1817841"/>
    <lineage>
        <taxon>Bacteria</taxon>
        <taxon>Candidatus Doudnaibacteriota</taxon>
    </lineage>
</organism>
<evidence type="ECO:0000313" key="2">
    <source>
        <dbReference type="Proteomes" id="UP000177281"/>
    </source>
</evidence>
<sequence length="79" mass="8904">MIDDKHMDETEANKQAEIAAITDEIAKLEQSLIESKNPEIQKQINQREAALLRKLAILKGEPITPATTGLDDFDQHLHQ</sequence>
<dbReference type="STRING" id="1817841.A3B10_03215"/>
<gene>
    <name evidence="1" type="ORF">A3B10_03215</name>
</gene>
<dbReference type="AlphaFoldDB" id="A0A1F5PXY2"/>
<evidence type="ECO:0000313" key="1">
    <source>
        <dbReference type="EMBL" id="OGE94776.1"/>
    </source>
</evidence>
<dbReference type="EMBL" id="MFFB01000007">
    <property type="protein sequence ID" value="OGE94776.1"/>
    <property type="molecule type" value="Genomic_DNA"/>
</dbReference>
<reference evidence="1 2" key="1">
    <citation type="journal article" date="2016" name="Nat. Commun.">
        <title>Thousands of microbial genomes shed light on interconnected biogeochemical processes in an aquifer system.</title>
        <authorList>
            <person name="Anantharaman K."/>
            <person name="Brown C.T."/>
            <person name="Hug L.A."/>
            <person name="Sharon I."/>
            <person name="Castelle C.J."/>
            <person name="Probst A.J."/>
            <person name="Thomas B.C."/>
            <person name="Singh A."/>
            <person name="Wilkins M.J."/>
            <person name="Karaoz U."/>
            <person name="Brodie E.L."/>
            <person name="Williams K.H."/>
            <person name="Hubbard S.S."/>
            <person name="Banfield J.F."/>
        </authorList>
    </citation>
    <scope>NUCLEOTIDE SEQUENCE [LARGE SCALE GENOMIC DNA]</scope>
</reference>
<comment type="caution">
    <text evidence="1">The sequence shown here is derived from an EMBL/GenBank/DDBJ whole genome shotgun (WGS) entry which is preliminary data.</text>
</comment>
<name>A0A1F5PXY2_9BACT</name>
<protein>
    <submittedName>
        <fullName evidence="1">Uncharacterized protein</fullName>
    </submittedName>
</protein>
<dbReference type="Proteomes" id="UP000177281">
    <property type="component" value="Unassembled WGS sequence"/>
</dbReference>
<proteinExistence type="predicted"/>